<dbReference type="UniPathway" id="UPA00115">
    <property type="reaction ID" value="UER00412"/>
</dbReference>
<dbReference type="SUPFAM" id="SSF75445">
    <property type="entry name" value="D-ribose-5-phosphate isomerase (RpiA), lid domain"/>
    <property type="match status" value="1"/>
</dbReference>
<comment type="pathway">
    <text evidence="3">Carbohydrate degradation; pentose phosphate pathway; D-ribose 5-phosphate from D-ribulose 5-phosphate (non-oxidative stage): step 1/1.</text>
</comment>
<dbReference type="InterPro" id="IPR037171">
    <property type="entry name" value="NagB/RpiA_transferase-like"/>
</dbReference>
<gene>
    <name evidence="3" type="primary">rpiA</name>
    <name evidence="4" type="ORF">A3843_15130</name>
</gene>
<accession>A0A1U7JE83</accession>
<dbReference type="PANTHER" id="PTHR11934:SF0">
    <property type="entry name" value="RIBOSE-5-PHOSPHATE ISOMERASE"/>
    <property type="match status" value="1"/>
</dbReference>
<evidence type="ECO:0000313" key="5">
    <source>
        <dbReference type="Proteomes" id="UP000185783"/>
    </source>
</evidence>
<dbReference type="Gene3D" id="3.30.70.260">
    <property type="match status" value="1"/>
</dbReference>
<keyword evidence="2 3" id="KW-0413">Isomerase</keyword>
<dbReference type="Gene3D" id="3.40.50.1360">
    <property type="match status" value="1"/>
</dbReference>
<comment type="function">
    <text evidence="3">Catalyzes the reversible conversion of ribose-5-phosphate to ribulose 5-phosphate.</text>
</comment>
<keyword evidence="5" id="KW-1185">Reference proteome</keyword>
<dbReference type="CDD" id="cd01398">
    <property type="entry name" value="RPI_A"/>
    <property type="match status" value="1"/>
</dbReference>
<protein>
    <recommendedName>
        <fullName evidence="3">Ribose-5-phosphate isomerase A</fullName>
        <ecNumber evidence="3">5.3.1.6</ecNumber>
    </recommendedName>
    <alternativeName>
        <fullName evidence="3">Phosphoriboisomerase A</fullName>
        <shortName evidence="3">PRI</shortName>
    </alternativeName>
</protein>
<feature type="binding site" evidence="3">
    <location>
        <position position="126"/>
    </location>
    <ligand>
        <name>substrate</name>
    </ligand>
</feature>
<dbReference type="GO" id="GO:0004751">
    <property type="term" value="F:ribose-5-phosphate isomerase activity"/>
    <property type="evidence" value="ECO:0007669"/>
    <property type="project" value="UniProtKB-UniRule"/>
</dbReference>
<dbReference type="SUPFAM" id="SSF100950">
    <property type="entry name" value="NagB/RpiA/CoA transferase-like"/>
    <property type="match status" value="1"/>
</dbReference>
<dbReference type="PANTHER" id="PTHR11934">
    <property type="entry name" value="RIBOSE-5-PHOSPHATE ISOMERASE"/>
    <property type="match status" value="1"/>
</dbReference>
<evidence type="ECO:0000313" key="4">
    <source>
        <dbReference type="EMBL" id="OKL43066.1"/>
    </source>
</evidence>
<dbReference type="FunFam" id="3.40.50.1360:FF:000001">
    <property type="entry name" value="Ribose-5-phosphate isomerase A"/>
    <property type="match status" value="1"/>
</dbReference>
<dbReference type="NCBIfam" id="TIGR00021">
    <property type="entry name" value="rpiA"/>
    <property type="match status" value="1"/>
</dbReference>
<dbReference type="HAMAP" id="MF_00170">
    <property type="entry name" value="Rib_5P_isom_A"/>
    <property type="match status" value="1"/>
</dbReference>
<dbReference type="EMBL" id="LVVZ01000022">
    <property type="protein sequence ID" value="OKL43066.1"/>
    <property type="molecule type" value="Genomic_DNA"/>
</dbReference>
<dbReference type="GO" id="GO:0006014">
    <property type="term" value="P:D-ribose metabolic process"/>
    <property type="evidence" value="ECO:0007669"/>
    <property type="project" value="TreeGrafter"/>
</dbReference>
<dbReference type="GO" id="GO:0009052">
    <property type="term" value="P:pentose-phosphate shunt, non-oxidative branch"/>
    <property type="evidence" value="ECO:0007669"/>
    <property type="project" value="UniProtKB-UniRule"/>
</dbReference>
<feature type="binding site" evidence="3">
    <location>
        <begin position="86"/>
        <end position="89"/>
    </location>
    <ligand>
        <name>substrate</name>
    </ligand>
</feature>
<feature type="binding site" evidence="3">
    <location>
        <begin position="31"/>
        <end position="34"/>
    </location>
    <ligand>
        <name>substrate</name>
    </ligand>
</feature>
<dbReference type="GO" id="GO:0005829">
    <property type="term" value="C:cytosol"/>
    <property type="evidence" value="ECO:0007669"/>
    <property type="project" value="TreeGrafter"/>
</dbReference>
<feature type="active site" description="Proton acceptor" evidence="3">
    <location>
        <position position="108"/>
    </location>
</feature>
<dbReference type="STRING" id="197461.A3843_15130"/>
<dbReference type="InterPro" id="IPR020672">
    <property type="entry name" value="Ribose5P_isomerase_typA_subgr"/>
</dbReference>
<name>A0A1U7JE83_9HYPH</name>
<organism evidence="4 5">
    <name type="scientific">Pseudovibrio exalbescens</name>
    <dbReference type="NCBI Taxonomy" id="197461"/>
    <lineage>
        <taxon>Bacteria</taxon>
        <taxon>Pseudomonadati</taxon>
        <taxon>Pseudomonadota</taxon>
        <taxon>Alphaproteobacteria</taxon>
        <taxon>Hyphomicrobiales</taxon>
        <taxon>Stappiaceae</taxon>
        <taxon>Pseudovibrio</taxon>
    </lineage>
</organism>
<reference evidence="4 5" key="1">
    <citation type="submission" date="2016-03" db="EMBL/GenBank/DDBJ databases">
        <title>Genome sequence of Nesiotobacter sp. nov., a moderately halophilic alphaproteobacterium isolated from the Yellow Sea, China.</title>
        <authorList>
            <person name="Zhang G."/>
            <person name="Zhang R."/>
        </authorList>
    </citation>
    <scope>NUCLEOTIDE SEQUENCE [LARGE SCALE GENOMIC DNA]</scope>
    <source>
        <strain evidence="4 5">WB1-6</strain>
    </source>
</reference>
<comment type="catalytic activity">
    <reaction evidence="1 3">
        <text>aldehydo-D-ribose 5-phosphate = D-ribulose 5-phosphate</text>
        <dbReference type="Rhea" id="RHEA:14657"/>
        <dbReference type="ChEBI" id="CHEBI:58121"/>
        <dbReference type="ChEBI" id="CHEBI:58273"/>
        <dbReference type="EC" id="5.3.1.6"/>
    </reaction>
</comment>
<proteinExistence type="inferred from homology"/>
<feature type="binding site" evidence="3">
    <location>
        <begin position="99"/>
        <end position="102"/>
    </location>
    <ligand>
        <name>substrate</name>
    </ligand>
</feature>
<dbReference type="Proteomes" id="UP000185783">
    <property type="component" value="Unassembled WGS sequence"/>
</dbReference>
<evidence type="ECO:0000256" key="2">
    <source>
        <dbReference type="ARBA" id="ARBA00023235"/>
    </source>
</evidence>
<comment type="subunit">
    <text evidence="3">Homodimer.</text>
</comment>
<sequence length="233" mass="24256">MNAQMSAALKSEAAAAALKEVRNGMRLGIGSGSTVNELIKLLAKEVAAGLDIIGVPASEASAQLCNQLGVPLTTLDETPELDLCIDGADEIANELALIKGGGAALLREKIIATASARMVVIADRSKVVDTLGKFPLPIEVVQFGLGATRVKLEQHLKTNGLSGELVLRGGAEAPVVTDNGNFIIDAHLGTIPDPEAFAKGLNDIPGVVENGLFINLAMRAYVAGDDRVEIIER</sequence>
<dbReference type="EC" id="5.3.1.6" evidence="3"/>
<evidence type="ECO:0000256" key="3">
    <source>
        <dbReference type="HAMAP-Rule" id="MF_00170"/>
    </source>
</evidence>
<comment type="caution">
    <text evidence="4">The sequence shown here is derived from an EMBL/GenBank/DDBJ whole genome shotgun (WGS) entry which is preliminary data.</text>
</comment>
<dbReference type="AlphaFoldDB" id="A0A1U7JE83"/>
<comment type="similarity">
    <text evidence="3">Belongs to the ribose 5-phosphate isomerase family.</text>
</comment>
<dbReference type="InterPro" id="IPR004788">
    <property type="entry name" value="Ribose5P_isomerase_type_A"/>
</dbReference>
<dbReference type="NCBIfam" id="NF001924">
    <property type="entry name" value="PRK00702.1"/>
    <property type="match status" value="1"/>
</dbReference>
<dbReference type="Pfam" id="PF06026">
    <property type="entry name" value="Rib_5-P_isom_A"/>
    <property type="match status" value="1"/>
</dbReference>
<evidence type="ECO:0000256" key="1">
    <source>
        <dbReference type="ARBA" id="ARBA00001713"/>
    </source>
</evidence>